<feature type="compositionally biased region" description="Basic and acidic residues" evidence="1">
    <location>
        <begin position="831"/>
        <end position="840"/>
    </location>
</feature>
<organism evidence="2 3">
    <name type="scientific">Puccinia coronata f. sp. avenae</name>
    <dbReference type="NCBI Taxonomy" id="200324"/>
    <lineage>
        <taxon>Eukaryota</taxon>
        <taxon>Fungi</taxon>
        <taxon>Dikarya</taxon>
        <taxon>Basidiomycota</taxon>
        <taxon>Pucciniomycotina</taxon>
        <taxon>Pucciniomycetes</taxon>
        <taxon>Pucciniales</taxon>
        <taxon>Pucciniaceae</taxon>
        <taxon>Puccinia</taxon>
    </lineage>
</organism>
<protein>
    <submittedName>
        <fullName evidence="2">Uncharacterized protein</fullName>
    </submittedName>
</protein>
<dbReference type="PANTHER" id="PTHR46579">
    <property type="entry name" value="F5/8 TYPE C DOMAIN-CONTAINING PROTEIN-RELATED"/>
    <property type="match status" value="1"/>
</dbReference>
<dbReference type="PANTHER" id="PTHR46579:SF1">
    <property type="entry name" value="F5_8 TYPE C DOMAIN-CONTAINING PROTEIN"/>
    <property type="match status" value="1"/>
</dbReference>
<feature type="compositionally biased region" description="Polar residues" evidence="1">
    <location>
        <begin position="129"/>
        <end position="147"/>
    </location>
</feature>
<feature type="region of interest" description="Disordered" evidence="1">
    <location>
        <begin position="129"/>
        <end position="163"/>
    </location>
</feature>
<accession>A0A2N5VSQ3</accession>
<feature type="region of interest" description="Disordered" evidence="1">
    <location>
        <begin position="52"/>
        <end position="73"/>
    </location>
</feature>
<reference evidence="2 3" key="1">
    <citation type="submission" date="2017-11" db="EMBL/GenBank/DDBJ databases">
        <title>De novo assembly and phasing of dikaryotic genomes from two isolates of Puccinia coronata f. sp. avenae, the causal agent of oat crown rust.</title>
        <authorList>
            <person name="Miller M.E."/>
            <person name="Zhang Y."/>
            <person name="Omidvar V."/>
            <person name="Sperschneider J."/>
            <person name="Schwessinger B."/>
            <person name="Raley C."/>
            <person name="Palmer J.M."/>
            <person name="Garnica D."/>
            <person name="Upadhyaya N."/>
            <person name="Rathjen J."/>
            <person name="Taylor J.M."/>
            <person name="Park R.F."/>
            <person name="Dodds P.N."/>
            <person name="Hirsch C.D."/>
            <person name="Kianian S.F."/>
            <person name="Figueroa M."/>
        </authorList>
    </citation>
    <scope>NUCLEOTIDE SEQUENCE [LARGE SCALE GENOMIC DNA]</scope>
    <source>
        <strain evidence="2">12NC29</strain>
    </source>
</reference>
<proteinExistence type="predicted"/>
<evidence type="ECO:0000256" key="1">
    <source>
        <dbReference type="SAM" id="MobiDB-lite"/>
    </source>
</evidence>
<dbReference type="InterPro" id="IPR004242">
    <property type="entry name" value="Transposase_21"/>
</dbReference>
<feature type="region of interest" description="Disordered" evidence="1">
    <location>
        <begin position="708"/>
        <end position="899"/>
    </location>
</feature>
<feature type="compositionally biased region" description="Polar residues" evidence="1">
    <location>
        <begin position="784"/>
        <end position="803"/>
    </location>
</feature>
<feature type="compositionally biased region" description="Low complexity" evidence="1">
    <location>
        <begin position="942"/>
        <end position="987"/>
    </location>
</feature>
<dbReference type="Proteomes" id="UP000235388">
    <property type="component" value="Unassembled WGS sequence"/>
</dbReference>
<keyword evidence="3" id="KW-1185">Reference proteome</keyword>
<sequence length="1596" mass="176548">MSVRYFTCTCTELNCQKKSYKLGGVTHAGQRMSASAFRTHQKEIEQIHKNQNRQDLQVGTSSADPPSQFQTSASPKADFTCICTELGCQSKSYKLDGVTRAGQCMSASAFRSHQEKIKQIHQNRNQLEFQASSSSSIQPRESQTSATPKAANISEAVPKPPTVDTSPWSPILLQYLDPYALIVILQALSGSLLKLLSDADSKNFLKIEQAKARLNFASSNVADRIPSTIDTCLSKLGLKTDVILSVCCPSCFALSQFPVKEKPEKLEKSSAQNTQLPITTSSATFSKPSAVDSPSASIATSQAKKSSAFNTELQPEPSVSQLICTPDNVAPSGSTSSQRNVVPLATSSSTSISRCSAQIYLPGKRYLKSPVIPICSTDLFKPGNGLDEKPYKVYAHQSLKSWLGRMLWRSDFEDLIDSPLAQPPWSPENYMHDVWDGSVWNTFEDPSHAGSIYTRVSGNLVFSLFVDWFNPYHSKKKHVSLGTIALVCLNLPPWDRYREENILLYGIIPGPKEPSLEQINHLLQPLVEDFRLFQHGVWFNKTFKALQGRLIQAVIFPLIADLPALRKTAGHSGHSSKNFCSFCTLPLKEIACINPEEFPRRIDEDHLSNALKWLQARTLVERDDIFEEHGVRYSILNSLSYWRPVEYCSIDFMHCILLGNLKDFCLTYLDVSKAGKLLKNERDRRIKWCLQTSMDDVFHTINVKDLSPRVNKRSRNQEIHVDTPGNNPDIKSAKRAKRPTILLPKPSTSNDISRKSRKAKQRPPQRQVAHSYGLRASARGDSKLPSSKQPNQECRSNPKSVEASTPPPLPSGPTADSEEEMNVDTISVPHSGHEYAEPPHHSPSIHAATQLPIQESRKNMKSKALSTPTPSPSKHGVPSHHAHTSSLAKKSADPLLVESAEPMNVDSIVVGHDDESTYHATTVRMTASLKSTSSTQTASNYSLRPRGSSSKSSSTTKSLPASTAASTSNFSQSQHPSSQDPQYSSDNSTEKGTPTPRRSVPTKKNCISAKHPPAHPDPDEINKGASAVGPKMMYEELEAIQVAIQKIQLPSTVTRVPKQFGSSGNKSLKASEWLVISCVYFPLVLIPLWTFSSNNPNRQALLQSSASLIGITNLLSARSISEKEITEFSNLMKYYRQLLAEHWSGEELNPKPNIHISQHFLEDTRRFGPPASTASWAQERLNGILGKISTNNHLPKLPVTIFTRWNLKARFLALIGRQTKIHEQIPLEITELLLRKQKDYSKKGVDKGLPEEYYTKWLERFPEYQQRLGSSTSSFSHPVFCSESVVFYKKRYSIYGKHRGNSTIYFPLGTGYCVGQIERIFSPSASQDRKFFVIQPFAPVPKEKDPYTPFPHVNAVLLYAKKEDPIVLDEKEILGHAVILENAPGTFGIAEGTYCAIVDLKNFLADLKNYSTDLKNISFTHNAPGHSVLLLTILLLFYLCYQSPCPGKTSGGSCGPRRSPNQITWGALAGPSAPHAKHRPLATSNTPVNTKILLTDNVSILSSVFVALDFGSSQALPPQKPGLLVARAALDWETNVADLNAKLGLAGRLLLAETETPTFSLLACSFTRLESGIPFLLTTNSYSPLSSSLGACFRRN</sequence>
<dbReference type="Pfam" id="PF02992">
    <property type="entry name" value="Transposase_21"/>
    <property type="match status" value="1"/>
</dbReference>
<feature type="region of interest" description="Disordered" evidence="1">
    <location>
        <begin position="929"/>
        <end position="1025"/>
    </location>
</feature>
<feature type="compositionally biased region" description="Polar residues" evidence="1">
    <location>
        <begin position="53"/>
        <end position="73"/>
    </location>
</feature>
<name>A0A2N5VSQ3_9BASI</name>
<gene>
    <name evidence="2" type="ORF">PCANC_10731</name>
</gene>
<dbReference type="OrthoDB" id="3039677at2759"/>
<comment type="caution">
    <text evidence="2">The sequence shown here is derived from an EMBL/GenBank/DDBJ whole genome shotgun (WGS) entry which is preliminary data.</text>
</comment>
<dbReference type="EMBL" id="PGCJ01000069">
    <property type="protein sequence ID" value="PLW53024.1"/>
    <property type="molecule type" value="Genomic_DNA"/>
</dbReference>
<feature type="compositionally biased region" description="Polar residues" evidence="1">
    <location>
        <begin position="929"/>
        <end position="941"/>
    </location>
</feature>
<evidence type="ECO:0000313" key="3">
    <source>
        <dbReference type="Proteomes" id="UP000235388"/>
    </source>
</evidence>
<evidence type="ECO:0000313" key="2">
    <source>
        <dbReference type="EMBL" id="PLW53024.1"/>
    </source>
</evidence>